<name>F0Z9B9_DICPU</name>
<feature type="binding site" evidence="6">
    <location>
        <position position="251"/>
    </location>
    <ligand>
        <name>Mg(2+)</name>
        <dbReference type="ChEBI" id="CHEBI:18420"/>
        <label>1</label>
        <note>catalytic</note>
    </ligand>
</feature>
<dbReference type="GO" id="GO:0046872">
    <property type="term" value="F:metal ion binding"/>
    <property type="evidence" value="ECO:0007669"/>
    <property type="project" value="UniProtKB-KW"/>
</dbReference>
<dbReference type="GO" id="GO:0005737">
    <property type="term" value="C:cytoplasm"/>
    <property type="evidence" value="ECO:0007669"/>
    <property type="project" value="UniProtKB-ARBA"/>
</dbReference>
<keyword evidence="8" id="KW-1185">Reference proteome</keyword>
<dbReference type="InParanoid" id="F0Z9B9"/>
<keyword evidence="5 6" id="KW-0460">Magnesium</keyword>
<evidence type="ECO:0008006" key="9">
    <source>
        <dbReference type="Google" id="ProtNLM"/>
    </source>
</evidence>
<feature type="binding site" evidence="6">
    <location>
        <position position="115"/>
    </location>
    <ligand>
        <name>Mg(2+)</name>
        <dbReference type="ChEBI" id="CHEBI:18420"/>
        <label>1</label>
        <note>catalytic</note>
    </ligand>
</feature>
<evidence type="ECO:0000256" key="4">
    <source>
        <dbReference type="ARBA" id="ARBA00022801"/>
    </source>
</evidence>
<feature type="binding site" evidence="6">
    <location>
        <position position="118"/>
    </location>
    <ligand>
        <name>Mg(2+)</name>
        <dbReference type="ChEBI" id="CHEBI:18420"/>
        <label>1</label>
        <note>catalytic</note>
    </ligand>
</feature>
<dbReference type="FunCoup" id="F0Z9B9">
    <property type="interactions" value="119"/>
</dbReference>
<evidence type="ECO:0000256" key="5">
    <source>
        <dbReference type="ARBA" id="ARBA00022842"/>
    </source>
</evidence>
<dbReference type="GeneID" id="10509907"/>
<dbReference type="FunFam" id="3.30.540.10:FF:000012">
    <property type="entry name" value="Blast:Putative inositol monophosphatase 3"/>
    <property type="match status" value="1"/>
</dbReference>
<comment type="similarity">
    <text evidence="2">Belongs to the inositol monophosphatase superfamily.</text>
</comment>
<dbReference type="PANTHER" id="PTHR43028">
    <property type="entry name" value="3'(2'),5'-BISPHOSPHATE NUCLEOTIDASE 1"/>
    <property type="match status" value="1"/>
</dbReference>
<sequence length="306" mass="33580">MAKINILELLSACKNLAEESGEIITSVFKSGDLNVQMKGEDDPMTQADLLSQQHIIGGLNNLWSDLIIVGEESCEIPKTDKIPSINSLKQYENELEKKQPEFLSLDTKDLIIFIDPLDATREFTNGRVGCVMTLIGISYKGKPIAGVIYQPFVDADGIASKESSKWVGRSVWAVVGLPVVGLKDKRAPEDVGKVILVTTASHNNQQVEDAINKIKPDKLIRTGGAGYKTLMVIENLADVYVFPTVGTKLWDICGPHAILLAINGSLTDPFGNEIVYTNDPKKIDNKYGVVITIGDHQKYINLLNQK</sequence>
<feature type="binding site" evidence="6">
    <location>
        <position position="117"/>
    </location>
    <ligand>
        <name>Mg(2+)</name>
        <dbReference type="ChEBI" id="CHEBI:18420"/>
        <label>1</label>
        <note>catalytic</note>
    </ligand>
</feature>
<dbReference type="SUPFAM" id="SSF56655">
    <property type="entry name" value="Carbohydrate phosphatase"/>
    <property type="match status" value="1"/>
</dbReference>
<dbReference type="eggNOG" id="KOG3099">
    <property type="taxonomic scope" value="Eukaryota"/>
</dbReference>
<accession>F0Z9B9</accession>
<dbReference type="STRING" id="5786.F0Z9B9"/>
<evidence type="ECO:0000313" key="8">
    <source>
        <dbReference type="Proteomes" id="UP000001064"/>
    </source>
</evidence>
<comment type="cofactor">
    <cofactor evidence="1 6">
        <name>Mg(2+)</name>
        <dbReference type="ChEBI" id="CHEBI:18420"/>
    </cofactor>
</comment>
<evidence type="ECO:0000256" key="3">
    <source>
        <dbReference type="ARBA" id="ARBA00022723"/>
    </source>
</evidence>
<dbReference type="OrthoDB" id="411145at2759"/>
<feature type="binding site" evidence="6">
    <location>
        <position position="71"/>
    </location>
    <ligand>
        <name>Mg(2+)</name>
        <dbReference type="ChEBI" id="CHEBI:18420"/>
        <label>1</label>
        <note>catalytic</note>
    </ligand>
</feature>
<dbReference type="Gene3D" id="3.30.540.10">
    <property type="entry name" value="Fructose-1,6-Bisphosphatase, subunit A, domain 1"/>
    <property type="match status" value="1"/>
</dbReference>
<gene>
    <name evidence="7" type="ORF">DICPUDRAFT_52661</name>
</gene>
<dbReference type="InterPro" id="IPR050725">
    <property type="entry name" value="CysQ/Inositol_MonoPase"/>
</dbReference>
<organism evidence="7 8">
    <name type="scientific">Dictyostelium purpureum</name>
    <name type="common">Slime mold</name>
    <dbReference type="NCBI Taxonomy" id="5786"/>
    <lineage>
        <taxon>Eukaryota</taxon>
        <taxon>Amoebozoa</taxon>
        <taxon>Evosea</taxon>
        <taxon>Eumycetozoa</taxon>
        <taxon>Dictyostelia</taxon>
        <taxon>Dictyosteliales</taxon>
        <taxon>Dictyosteliaceae</taxon>
        <taxon>Dictyostelium</taxon>
    </lineage>
</organism>
<dbReference type="KEGG" id="dpp:DICPUDRAFT_52661"/>
<evidence type="ECO:0000256" key="6">
    <source>
        <dbReference type="PIRSR" id="PIRSR600760-2"/>
    </source>
</evidence>
<dbReference type="Gene3D" id="3.40.190.80">
    <property type="match status" value="1"/>
</dbReference>
<dbReference type="PANTHER" id="PTHR43028:SF5">
    <property type="entry name" value="3'(2'),5'-BISPHOSPHATE NUCLEOTIDASE 1"/>
    <property type="match status" value="1"/>
</dbReference>
<proteinExistence type="inferred from homology"/>
<dbReference type="InterPro" id="IPR000760">
    <property type="entry name" value="Inositol_monophosphatase-like"/>
</dbReference>
<keyword evidence="3 6" id="KW-0479">Metal-binding</keyword>
<protein>
    <recommendedName>
        <fullName evidence="9">Bisphosphate nucleotidase</fullName>
    </recommendedName>
</protein>
<dbReference type="EMBL" id="GL870957">
    <property type="protein sequence ID" value="EGC39474.1"/>
    <property type="molecule type" value="Genomic_DNA"/>
</dbReference>
<dbReference type="OMA" id="QTEADRC"/>
<evidence type="ECO:0000256" key="2">
    <source>
        <dbReference type="ARBA" id="ARBA00009759"/>
    </source>
</evidence>
<dbReference type="RefSeq" id="XP_003284032.1">
    <property type="nucleotide sequence ID" value="XM_003283984.1"/>
</dbReference>
<dbReference type="GO" id="GO:0016787">
    <property type="term" value="F:hydrolase activity"/>
    <property type="evidence" value="ECO:0007669"/>
    <property type="project" value="UniProtKB-KW"/>
</dbReference>
<reference evidence="8" key="1">
    <citation type="journal article" date="2011" name="Genome Biol.">
        <title>Comparative genomics of the social amoebae Dictyostelium discoideum and Dictyostelium purpureum.</title>
        <authorList>
            <consortium name="US DOE Joint Genome Institute (JGI-PGF)"/>
            <person name="Sucgang R."/>
            <person name="Kuo A."/>
            <person name="Tian X."/>
            <person name="Salerno W."/>
            <person name="Parikh A."/>
            <person name="Feasley C.L."/>
            <person name="Dalin E."/>
            <person name="Tu H."/>
            <person name="Huang E."/>
            <person name="Barry K."/>
            <person name="Lindquist E."/>
            <person name="Shapiro H."/>
            <person name="Bruce D."/>
            <person name="Schmutz J."/>
            <person name="Salamov A."/>
            <person name="Fey P."/>
            <person name="Gaudet P."/>
            <person name="Anjard C."/>
            <person name="Babu M.M."/>
            <person name="Basu S."/>
            <person name="Bushmanova Y."/>
            <person name="van der Wel H."/>
            <person name="Katoh-Kurasawa M."/>
            <person name="Dinh C."/>
            <person name="Coutinho P.M."/>
            <person name="Saito T."/>
            <person name="Elias M."/>
            <person name="Schaap P."/>
            <person name="Kay R.R."/>
            <person name="Henrissat B."/>
            <person name="Eichinger L."/>
            <person name="Rivero F."/>
            <person name="Putnam N.H."/>
            <person name="West C.M."/>
            <person name="Loomis W.F."/>
            <person name="Chisholm R.L."/>
            <person name="Shaulsky G."/>
            <person name="Strassmann J.E."/>
            <person name="Queller D.C."/>
            <person name="Kuspa A."/>
            <person name="Grigoriev I.V."/>
        </authorList>
    </citation>
    <scope>NUCLEOTIDE SEQUENCE [LARGE SCALE GENOMIC DNA]</scope>
    <source>
        <strain evidence="8">QSDP1</strain>
    </source>
</reference>
<dbReference type="AlphaFoldDB" id="F0Z9B9"/>
<evidence type="ECO:0000256" key="1">
    <source>
        <dbReference type="ARBA" id="ARBA00001946"/>
    </source>
</evidence>
<dbReference type="Pfam" id="PF00459">
    <property type="entry name" value="Inositol_P"/>
    <property type="match status" value="1"/>
</dbReference>
<evidence type="ECO:0000313" key="7">
    <source>
        <dbReference type="EMBL" id="EGC39474.1"/>
    </source>
</evidence>
<keyword evidence="4" id="KW-0378">Hydrolase</keyword>
<dbReference type="Proteomes" id="UP000001064">
    <property type="component" value="Unassembled WGS sequence"/>
</dbReference>
<dbReference type="CDD" id="cd01640">
    <property type="entry name" value="IPPase"/>
    <property type="match status" value="1"/>
</dbReference>
<dbReference type="VEuPathDB" id="AmoebaDB:DICPUDRAFT_52661"/>